<sequence>MDKMMIMRIIFFSPIENFILTTLASTLLGIQLDYKKKICISIFLAIVLNVFRAFTASFIIYRILYDIAFILSFRLLKASNLFDTTIAVIISNYTYIAIELIIFHIEHIAFDVDPYSITSKLTMLITFFLPSISLFALLTFIIKRKKLTIFSTME</sequence>
<protein>
    <recommendedName>
        <fullName evidence="4">Rod shape-determining protein MreD</fullName>
    </recommendedName>
</protein>
<evidence type="ECO:0008006" key="4">
    <source>
        <dbReference type="Google" id="ProtNLM"/>
    </source>
</evidence>
<name>A0A140KZC8_9FIRM</name>
<dbReference type="EMBL" id="LOEE01000087">
    <property type="protein sequence ID" value="KXG73653.1"/>
    <property type="molecule type" value="Genomic_DNA"/>
</dbReference>
<proteinExistence type="predicted"/>
<evidence type="ECO:0000256" key="1">
    <source>
        <dbReference type="SAM" id="Phobius"/>
    </source>
</evidence>
<accession>A0A140KZC8</accession>
<reference evidence="2 3" key="1">
    <citation type="submission" date="2015-12" db="EMBL/GenBank/DDBJ databases">
        <title>Draft genome sequence of the thermoanaerobe Thermotalea metallivorans, an isolate from the runoff channel of the Great Artesian Basin, Australia.</title>
        <authorList>
            <person name="Patel B.K."/>
        </authorList>
    </citation>
    <scope>NUCLEOTIDE SEQUENCE [LARGE SCALE GENOMIC DNA]</scope>
    <source>
        <strain evidence="2 3">B2-1</strain>
    </source>
</reference>
<evidence type="ECO:0000313" key="3">
    <source>
        <dbReference type="Proteomes" id="UP000070456"/>
    </source>
</evidence>
<dbReference type="AlphaFoldDB" id="A0A140KZC8"/>
<keyword evidence="1" id="KW-0472">Membrane</keyword>
<keyword evidence="3" id="KW-1185">Reference proteome</keyword>
<keyword evidence="1" id="KW-0812">Transmembrane</keyword>
<evidence type="ECO:0000313" key="2">
    <source>
        <dbReference type="EMBL" id="KXG73653.1"/>
    </source>
</evidence>
<comment type="caution">
    <text evidence="2">The sequence shown here is derived from an EMBL/GenBank/DDBJ whole genome shotgun (WGS) entry which is preliminary data.</text>
</comment>
<feature type="transmembrane region" description="Helical" evidence="1">
    <location>
        <begin position="117"/>
        <end position="142"/>
    </location>
</feature>
<feature type="transmembrane region" description="Helical" evidence="1">
    <location>
        <begin position="42"/>
        <end position="64"/>
    </location>
</feature>
<dbReference type="STRING" id="520762.AN619_30210"/>
<keyword evidence="1" id="KW-1133">Transmembrane helix</keyword>
<dbReference type="RefSeq" id="WP_068558093.1">
    <property type="nucleotide sequence ID" value="NZ_LOEE01000087.1"/>
</dbReference>
<dbReference type="Proteomes" id="UP000070456">
    <property type="component" value="Unassembled WGS sequence"/>
</dbReference>
<feature type="transmembrane region" description="Helical" evidence="1">
    <location>
        <begin position="85"/>
        <end position="105"/>
    </location>
</feature>
<organism evidence="2 3">
    <name type="scientific">Thermotalea metallivorans</name>
    <dbReference type="NCBI Taxonomy" id="520762"/>
    <lineage>
        <taxon>Bacteria</taxon>
        <taxon>Bacillati</taxon>
        <taxon>Bacillota</taxon>
        <taxon>Clostridia</taxon>
        <taxon>Peptostreptococcales</taxon>
        <taxon>Thermotaleaceae</taxon>
        <taxon>Thermotalea</taxon>
    </lineage>
</organism>
<gene>
    <name evidence="2" type="ORF">AN619_30210</name>
</gene>